<dbReference type="InterPro" id="IPR006133">
    <property type="entry name" value="DNA-dir_DNA_pol_B_exonuc"/>
</dbReference>
<keyword evidence="8" id="KW-0479">Metal-binding</keyword>
<evidence type="ECO:0000313" key="23">
    <source>
        <dbReference type="Proteomes" id="UP001485043"/>
    </source>
</evidence>
<keyword evidence="14" id="KW-0411">Iron-sulfur</keyword>
<evidence type="ECO:0000256" key="8">
    <source>
        <dbReference type="ARBA" id="ARBA00022723"/>
    </source>
</evidence>
<dbReference type="Pfam" id="PF00136">
    <property type="entry name" value="DNA_pol_B"/>
    <property type="match status" value="1"/>
</dbReference>
<keyword evidence="13" id="KW-0408">Iron</keyword>
<name>A0AAW1T0I8_9CHLO</name>
<evidence type="ECO:0000256" key="12">
    <source>
        <dbReference type="ARBA" id="ARBA00022932"/>
    </source>
</evidence>
<evidence type="ECO:0000256" key="11">
    <source>
        <dbReference type="ARBA" id="ARBA00022839"/>
    </source>
</evidence>
<keyword evidence="11" id="KW-0269">Exonuclease</keyword>
<dbReference type="InterPro" id="IPR023211">
    <property type="entry name" value="DNA_pol_palm_dom_sf"/>
</dbReference>
<dbReference type="GO" id="GO:0006297">
    <property type="term" value="P:nucleotide-excision repair, DNA gap filling"/>
    <property type="evidence" value="ECO:0007669"/>
    <property type="project" value="TreeGrafter"/>
</dbReference>
<feature type="region of interest" description="Disordered" evidence="18">
    <location>
        <begin position="1"/>
        <end position="53"/>
    </location>
</feature>
<proteinExistence type="inferred from homology"/>
<sequence>MSSKKDYTQTQAPLQLQAKRRAGPAGQTASSKRARVGPPNAHHSSYALPSESQKAEKQGLVMMVLDIVEESGGRFNLWGVTPSRASVLLRISDFQPYFYMAAPIPAERSDTSDDIPQQLPDEETCQSLLTLFNRNLPPDQRMQSLEPVHRASLLYYRPQAPGGSAFLKASFAPATNAKKAAGIVEKLLAKQQFRGHGWTWTDTTLYEHEVNLLTRFMVDVPLSGGAWVYVAPSASTDDMLGASQGSQPSPDASGLCLLGQQDKVSLCSIEGVAPWRSLQCLSPDATQLAEADWRPDARLTPEEAGGHLGGLGAAAATQWQAAATAAKDGQMVPLKLMILDVVSASKDGADREPVPATDPIVAVTCMLLSSEDLTGKQQQRPGQASPGMARTDGGDEDGGLADDAEEVVLLDDPAAGAPDAAQTFSAGQKVVFAWAKDAGSQQQLDEAVSGAEVRLFQTELEMLNAWLAFFMEADPDALILFQVRDTLGMLTGRFEALKIDGGSMFLGRLNSRNRRKLTLKRIVQYSPNWVRNQNRMSSTSNQETFRAEMDGRLVMDVLRQVLTACSLASFSLADCTQSLLGRRLEILSSQTLAALAGLASTSPLQAFPAASRTPQARALRLARYTVARTTAVVGLLQRLATVVEVIELARATGLTCPQVLYNAQMIRTHSLLLRNAQRLGYLFPGRQDTSQLQESPYLMHPVEARTTGLYKTPVVVLDFASLYPSLYRAYNLCYSTLLHKDDASSLSPEQVFRTPTGDVFVKPELRQGILPRILAGLLKARAATRVALKKTSEATQQAVLDSRQKALKLAANALYGFTGAQASPLQSVPLADSCLALGAQSTKKAKELLQQLAESGQLGDPGHGGTVIYAQTDSLFAHFPAASKAEAVKLGLAAAAAVSAGFPPEMEIKYEKVCQPFMLLHVNRYAGRSFEKADEPGQLMVKGLKSMWRQAAPIVRSTLTGALSRILLKEDIRGAEEFVKGEITRLLSGRCETWEMVMTGGLWRVTGQQVASAAEGTAAPDGEEVRGPHASLAVRLQQRDPGRTFVLGERLQYVLLPGAATQDEAAEDPLTAAKAGSPANYELYWRNKLHRPLSELFATCLSPTALQQLLNGPHTLVKVDLHSTARGAVPGSKKQSKGRQTGLSQFFKETVRCLGCKRTIHQSTPGKQPAGGCGLCEDCQATEGAWAGAYLDLLRDSNLAEDRLAASQAFCTRCHSGGPSGAFLCDNGECPVLYARLTSSARIGPLQQSLSRLDW</sequence>
<dbReference type="GO" id="GO:0006287">
    <property type="term" value="P:base-excision repair, gap-filling"/>
    <property type="evidence" value="ECO:0007669"/>
    <property type="project" value="TreeGrafter"/>
</dbReference>
<dbReference type="Pfam" id="PF14260">
    <property type="entry name" value="zf-C4pol"/>
    <property type="match status" value="1"/>
</dbReference>
<evidence type="ECO:0000256" key="3">
    <source>
        <dbReference type="ARBA" id="ARBA00012417"/>
    </source>
</evidence>
<feature type="compositionally biased region" description="Polar residues" evidence="18">
    <location>
        <begin position="372"/>
        <end position="382"/>
    </location>
</feature>
<dbReference type="InterPro" id="IPR012337">
    <property type="entry name" value="RNaseH-like_sf"/>
</dbReference>
<dbReference type="PANTHER" id="PTHR10322:SF35">
    <property type="entry name" value="DNA-DIRECTED DNA POLYMERASE"/>
    <property type="match status" value="1"/>
</dbReference>
<dbReference type="InterPro" id="IPR036397">
    <property type="entry name" value="RNaseH_sf"/>
</dbReference>
<protein>
    <recommendedName>
        <fullName evidence="16">DNA polymerase delta catalytic subunit</fullName>
        <ecNumber evidence="3">2.7.7.7</ecNumber>
    </recommendedName>
</protein>
<evidence type="ECO:0000259" key="21">
    <source>
        <dbReference type="Pfam" id="PF14260"/>
    </source>
</evidence>
<keyword evidence="7" id="KW-0540">Nuclease</keyword>
<evidence type="ECO:0000256" key="9">
    <source>
        <dbReference type="ARBA" id="ARBA00022801"/>
    </source>
</evidence>
<dbReference type="GO" id="GO:0046872">
    <property type="term" value="F:metal ion binding"/>
    <property type="evidence" value="ECO:0007669"/>
    <property type="project" value="UniProtKB-KW"/>
</dbReference>
<dbReference type="Gene3D" id="1.10.132.60">
    <property type="entry name" value="DNA polymerase family B, C-terminal domain"/>
    <property type="match status" value="1"/>
</dbReference>
<dbReference type="AlphaFoldDB" id="A0AAW1T0I8"/>
<evidence type="ECO:0000256" key="10">
    <source>
        <dbReference type="ARBA" id="ARBA00022833"/>
    </source>
</evidence>
<evidence type="ECO:0000313" key="22">
    <source>
        <dbReference type="EMBL" id="KAK9862815.1"/>
    </source>
</evidence>
<keyword evidence="23" id="KW-1185">Reference proteome</keyword>
<dbReference type="InterPro" id="IPR006134">
    <property type="entry name" value="DNA-dir_DNA_pol_B_multi_dom"/>
</dbReference>
<keyword evidence="12" id="KW-0239">DNA-directed DNA polymerase</keyword>
<keyword evidence="10" id="KW-0862">Zinc</keyword>
<dbReference type="InterPro" id="IPR043502">
    <property type="entry name" value="DNA/RNA_pol_sf"/>
</dbReference>
<organism evidence="22 23">
    <name type="scientific">Apatococcus fuscideae</name>
    <dbReference type="NCBI Taxonomy" id="2026836"/>
    <lineage>
        <taxon>Eukaryota</taxon>
        <taxon>Viridiplantae</taxon>
        <taxon>Chlorophyta</taxon>
        <taxon>core chlorophytes</taxon>
        <taxon>Trebouxiophyceae</taxon>
        <taxon>Chlorellales</taxon>
        <taxon>Chlorellaceae</taxon>
        <taxon>Apatococcus</taxon>
    </lineage>
</organism>
<evidence type="ECO:0000259" key="20">
    <source>
        <dbReference type="Pfam" id="PF03104"/>
    </source>
</evidence>
<comment type="caution">
    <text evidence="22">The sequence shown here is derived from an EMBL/GenBank/DDBJ whole genome shotgun (WGS) entry which is preliminary data.</text>
</comment>
<dbReference type="Pfam" id="PF03104">
    <property type="entry name" value="DNA_pol_B_exo1"/>
    <property type="match status" value="1"/>
</dbReference>
<comment type="cofactor">
    <cofactor evidence="1">
        <name>[4Fe-4S] cluster</name>
        <dbReference type="ChEBI" id="CHEBI:49883"/>
    </cofactor>
</comment>
<dbReference type="SUPFAM" id="SSF53098">
    <property type="entry name" value="Ribonuclease H-like"/>
    <property type="match status" value="1"/>
</dbReference>
<dbReference type="GO" id="GO:0003677">
    <property type="term" value="F:DNA binding"/>
    <property type="evidence" value="ECO:0007669"/>
    <property type="project" value="UniProtKB-KW"/>
</dbReference>
<dbReference type="EC" id="2.7.7.7" evidence="3"/>
<feature type="domain" description="C4-type zinc-finger of DNA polymerase delta" evidence="21">
    <location>
        <begin position="1153"/>
        <end position="1236"/>
    </location>
</feature>
<feature type="domain" description="DNA-directed DNA polymerase family B exonuclease" evidence="20">
    <location>
        <begin position="330"/>
        <end position="572"/>
    </location>
</feature>
<evidence type="ECO:0000256" key="7">
    <source>
        <dbReference type="ARBA" id="ARBA00022722"/>
    </source>
</evidence>
<dbReference type="SMART" id="SM00486">
    <property type="entry name" value="POLBc"/>
    <property type="match status" value="1"/>
</dbReference>
<dbReference type="SUPFAM" id="SSF56672">
    <property type="entry name" value="DNA/RNA polymerases"/>
    <property type="match status" value="1"/>
</dbReference>
<dbReference type="Gene3D" id="3.30.420.10">
    <property type="entry name" value="Ribonuclease H-like superfamily/Ribonuclease H"/>
    <property type="match status" value="1"/>
</dbReference>
<dbReference type="InterPro" id="IPR025687">
    <property type="entry name" value="Znf-C4pol"/>
</dbReference>
<evidence type="ECO:0000256" key="5">
    <source>
        <dbReference type="ARBA" id="ARBA00022679"/>
    </source>
</evidence>
<evidence type="ECO:0000256" key="16">
    <source>
        <dbReference type="ARBA" id="ARBA00024411"/>
    </source>
</evidence>
<evidence type="ECO:0000256" key="14">
    <source>
        <dbReference type="ARBA" id="ARBA00023014"/>
    </source>
</evidence>
<dbReference type="PRINTS" id="PR00106">
    <property type="entry name" value="DNAPOLB"/>
</dbReference>
<keyword evidence="9" id="KW-0378">Hydrolase</keyword>
<evidence type="ECO:0000256" key="15">
    <source>
        <dbReference type="ARBA" id="ARBA00023125"/>
    </source>
</evidence>
<dbReference type="Proteomes" id="UP001485043">
    <property type="component" value="Unassembled WGS sequence"/>
</dbReference>
<dbReference type="InterPro" id="IPR050240">
    <property type="entry name" value="DNA_pol_type-B"/>
</dbReference>
<evidence type="ECO:0000256" key="13">
    <source>
        <dbReference type="ARBA" id="ARBA00023004"/>
    </source>
</evidence>
<dbReference type="EMBL" id="JALJOV010000552">
    <property type="protein sequence ID" value="KAK9862815.1"/>
    <property type="molecule type" value="Genomic_DNA"/>
</dbReference>
<evidence type="ECO:0000256" key="1">
    <source>
        <dbReference type="ARBA" id="ARBA00001966"/>
    </source>
</evidence>
<dbReference type="GO" id="GO:0043625">
    <property type="term" value="C:delta DNA polymerase complex"/>
    <property type="evidence" value="ECO:0007669"/>
    <property type="project" value="TreeGrafter"/>
</dbReference>
<reference evidence="22 23" key="1">
    <citation type="journal article" date="2024" name="Nat. Commun.">
        <title>Phylogenomics reveals the evolutionary origins of lichenization in chlorophyte algae.</title>
        <authorList>
            <person name="Puginier C."/>
            <person name="Libourel C."/>
            <person name="Otte J."/>
            <person name="Skaloud P."/>
            <person name="Haon M."/>
            <person name="Grisel S."/>
            <person name="Petersen M."/>
            <person name="Berrin J.G."/>
            <person name="Delaux P.M."/>
            <person name="Dal Grande F."/>
            <person name="Keller J."/>
        </authorList>
    </citation>
    <scope>NUCLEOTIDE SEQUENCE [LARGE SCALE GENOMIC DNA]</scope>
    <source>
        <strain evidence="22 23">SAG 2523</strain>
    </source>
</reference>
<feature type="domain" description="DNA-directed DNA polymerase family B multifunctional" evidence="19">
    <location>
        <begin position="656"/>
        <end position="1098"/>
    </location>
</feature>
<accession>A0AAW1T0I8</accession>
<evidence type="ECO:0000256" key="6">
    <source>
        <dbReference type="ARBA" id="ARBA00022695"/>
    </source>
</evidence>
<dbReference type="Gene3D" id="3.30.342.10">
    <property type="entry name" value="DNA Polymerase, chain B, domain 1"/>
    <property type="match status" value="1"/>
</dbReference>
<evidence type="ECO:0000256" key="18">
    <source>
        <dbReference type="SAM" id="MobiDB-lite"/>
    </source>
</evidence>
<gene>
    <name evidence="22" type="ORF">WJX84_011174</name>
</gene>
<dbReference type="GO" id="GO:0003887">
    <property type="term" value="F:DNA-directed DNA polymerase activity"/>
    <property type="evidence" value="ECO:0007669"/>
    <property type="project" value="UniProtKB-KW"/>
</dbReference>
<comment type="catalytic activity">
    <reaction evidence="17">
        <text>DNA(n) + a 2'-deoxyribonucleoside 5'-triphosphate = DNA(n+1) + diphosphate</text>
        <dbReference type="Rhea" id="RHEA:22508"/>
        <dbReference type="Rhea" id="RHEA-COMP:17339"/>
        <dbReference type="Rhea" id="RHEA-COMP:17340"/>
        <dbReference type="ChEBI" id="CHEBI:33019"/>
        <dbReference type="ChEBI" id="CHEBI:61560"/>
        <dbReference type="ChEBI" id="CHEBI:173112"/>
        <dbReference type="EC" id="2.7.7.7"/>
    </reaction>
</comment>
<dbReference type="GO" id="GO:0000166">
    <property type="term" value="F:nucleotide binding"/>
    <property type="evidence" value="ECO:0007669"/>
    <property type="project" value="InterPro"/>
</dbReference>
<dbReference type="InterPro" id="IPR042087">
    <property type="entry name" value="DNA_pol_B_thumb"/>
</dbReference>
<evidence type="ECO:0000256" key="4">
    <source>
        <dbReference type="ARBA" id="ARBA00022485"/>
    </source>
</evidence>
<dbReference type="GO" id="GO:0008296">
    <property type="term" value="F:3'-5'-DNA exonuclease activity"/>
    <property type="evidence" value="ECO:0007669"/>
    <property type="project" value="TreeGrafter"/>
</dbReference>
<keyword evidence="15" id="KW-0238">DNA-binding</keyword>
<evidence type="ECO:0000256" key="17">
    <source>
        <dbReference type="ARBA" id="ARBA00049244"/>
    </source>
</evidence>
<keyword evidence="4" id="KW-0004">4Fe-4S</keyword>
<dbReference type="PANTHER" id="PTHR10322">
    <property type="entry name" value="DNA POLYMERASE CATALYTIC SUBUNIT"/>
    <property type="match status" value="1"/>
</dbReference>
<dbReference type="Gene3D" id="3.90.1600.10">
    <property type="entry name" value="Palm domain of DNA polymerase"/>
    <property type="match status" value="1"/>
</dbReference>
<feature type="region of interest" description="Disordered" evidence="18">
    <location>
        <begin position="372"/>
        <end position="400"/>
    </location>
</feature>
<keyword evidence="6" id="KW-0548">Nucleotidyltransferase</keyword>
<dbReference type="Gene3D" id="1.10.287.690">
    <property type="entry name" value="Helix hairpin bin"/>
    <property type="match status" value="1"/>
</dbReference>
<evidence type="ECO:0000259" key="19">
    <source>
        <dbReference type="Pfam" id="PF00136"/>
    </source>
</evidence>
<evidence type="ECO:0000256" key="2">
    <source>
        <dbReference type="ARBA" id="ARBA00005755"/>
    </source>
</evidence>
<keyword evidence="5" id="KW-0808">Transferase</keyword>
<dbReference type="GO" id="GO:0051539">
    <property type="term" value="F:4 iron, 4 sulfur cluster binding"/>
    <property type="evidence" value="ECO:0007669"/>
    <property type="project" value="UniProtKB-KW"/>
</dbReference>
<comment type="similarity">
    <text evidence="2">Belongs to the DNA polymerase type-B family.</text>
</comment>
<dbReference type="InterPro" id="IPR006172">
    <property type="entry name" value="DNA-dir_DNA_pol_B"/>
</dbReference>
<dbReference type="GO" id="GO:0045004">
    <property type="term" value="P:DNA replication proofreading"/>
    <property type="evidence" value="ECO:0007669"/>
    <property type="project" value="TreeGrafter"/>
</dbReference>